<accession>A0A975FZF9</accession>
<keyword evidence="4" id="KW-1185">Reference proteome</keyword>
<evidence type="ECO:0000313" key="3">
    <source>
        <dbReference type="EMBL" id="QUD87698.1"/>
    </source>
</evidence>
<gene>
    <name evidence="3" type="ORF">KCG34_22060</name>
</gene>
<dbReference type="Pfam" id="PF02594">
    <property type="entry name" value="DUF167"/>
    <property type="match status" value="1"/>
</dbReference>
<reference evidence="3" key="1">
    <citation type="submission" date="2021-04" db="EMBL/GenBank/DDBJ databases">
        <title>The complete genome sequence of Caulobacter sp. S6.</title>
        <authorList>
            <person name="Tang Y."/>
            <person name="Ouyang W."/>
            <person name="Liu Q."/>
            <person name="Huang B."/>
            <person name="Guo Z."/>
            <person name="Lei P."/>
        </authorList>
    </citation>
    <scope>NUCLEOTIDE SEQUENCE</scope>
    <source>
        <strain evidence="3">S6</strain>
    </source>
</reference>
<dbReference type="Proteomes" id="UP000676409">
    <property type="component" value="Chromosome"/>
</dbReference>
<evidence type="ECO:0000256" key="2">
    <source>
        <dbReference type="HAMAP-Rule" id="MF_00634"/>
    </source>
</evidence>
<dbReference type="PANTHER" id="PTHR13420:SF7">
    <property type="entry name" value="UPF0235 PROTEIN C15ORF40"/>
    <property type="match status" value="1"/>
</dbReference>
<dbReference type="NCBIfam" id="TIGR00251">
    <property type="entry name" value="DUF167 family protein"/>
    <property type="match status" value="1"/>
</dbReference>
<organism evidence="3 4">
    <name type="scientific">Phenylobacterium montanum</name>
    <dbReference type="NCBI Taxonomy" id="2823693"/>
    <lineage>
        <taxon>Bacteria</taxon>
        <taxon>Pseudomonadati</taxon>
        <taxon>Pseudomonadota</taxon>
        <taxon>Alphaproteobacteria</taxon>
        <taxon>Caulobacterales</taxon>
        <taxon>Caulobacteraceae</taxon>
        <taxon>Phenylobacterium</taxon>
    </lineage>
</organism>
<dbReference type="Gene3D" id="3.30.1200.10">
    <property type="entry name" value="YggU-like"/>
    <property type="match status" value="1"/>
</dbReference>
<name>A0A975FZF9_9CAUL</name>
<dbReference type="PANTHER" id="PTHR13420">
    <property type="entry name" value="UPF0235 PROTEIN C15ORF40"/>
    <property type="match status" value="1"/>
</dbReference>
<evidence type="ECO:0000256" key="1">
    <source>
        <dbReference type="ARBA" id="ARBA00010364"/>
    </source>
</evidence>
<dbReference type="InterPro" id="IPR003746">
    <property type="entry name" value="DUF167"/>
</dbReference>
<dbReference type="SUPFAM" id="SSF69786">
    <property type="entry name" value="YggU-like"/>
    <property type="match status" value="1"/>
</dbReference>
<dbReference type="RefSeq" id="WP_211937748.1">
    <property type="nucleotide sequence ID" value="NZ_CP073078.1"/>
</dbReference>
<dbReference type="AlphaFoldDB" id="A0A975FZF9"/>
<comment type="similarity">
    <text evidence="1 2">Belongs to the UPF0235 family.</text>
</comment>
<evidence type="ECO:0000313" key="4">
    <source>
        <dbReference type="Proteomes" id="UP000676409"/>
    </source>
</evidence>
<protein>
    <recommendedName>
        <fullName evidence="2">UPF0235 protein KCG34_22060</fullName>
    </recommendedName>
</protein>
<sequence length="95" mass="10224">MTARLVVRLTPRAGRDRIDGWDKDEAGRAFLKVRVAAPPVEGEANAALVRLIAKTLGVSKGAVRVVAGETARLKQLEIEGLEQVELAQRLSPSPL</sequence>
<dbReference type="EMBL" id="CP073078">
    <property type="protein sequence ID" value="QUD87698.1"/>
    <property type="molecule type" value="Genomic_DNA"/>
</dbReference>
<proteinExistence type="inferred from homology"/>
<dbReference type="SMART" id="SM01152">
    <property type="entry name" value="DUF167"/>
    <property type="match status" value="1"/>
</dbReference>
<dbReference type="InterPro" id="IPR036591">
    <property type="entry name" value="YggU-like_sf"/>
</dbReference>
<dbReference type="GO" id="GO:0005737">
    <property type="term" value="C:cytoplasm"/>
    <property type="evidence" value="ECO:0007669"/>
    <property type="project" value="TreeGrafter"/>
</dbReference>
<dbReference type="HAMAP" id="MF_00634">
    <property type="entry name" value="UPF0235"/>
    <property type="match status" value="1"/>
</dbReference>
<dbReference type="KEGG" id="caul:KCG34_22060"/>